<protein>
    <submittedName>
        <fullName evidence="1">DUF354 domain-containing protein</fullName>
    </submittedName>
</protein>
<dbReference type="InterPro" id="IPR007152">
    <property type="entry name" value="DUF354"/>
</dbReference>
<accession>A0A8A2VH66</accession>
<proteinExistence type="predicted"/>
<dbReference type="RefSeq" id="WP_207289715.1">
    <property type="nucleotide sequence ID" value="NZ_CP071462.1"/>
</dbReference>
<evidence type="ECO:0000313" key="1">
    <source>
        <dbReference type="EMBL" id="QSX00041.1"/>
    </source>
</evidence>
<sequence>MGGATTSEVTTKDTGTTGSVVFGIEHPASVHLFRNAIEELRERGWDVHVFVLEKDIAVDLLERYDVPHTVLARYDGSKGGLVTSQLAYEYRLLKAARRIDPDVMVAQEGVAVSHVAPLAGSKSLVFLDTEHAKLQLRLLLPFADRICTATSFIGDISRRQVRYPYYHELAYLHPNRFTPDPAVFEDLHIDADDRFVVLRTVAWDAAHDIGEQGIDDPVALVEGLESMGAEVLITAEGELPARLEPYRTDVSPDAMHDLLYYAELFVGESPTMAAESAVLGTPAIYVGSLDLGYTNELDERYDLVYNLGSEDGAARSLELARGIFDEPDSTWETRRARLLEDKVDATSVILAEIEQMVDS</sequence>
<dbReference type="PIRSF" id="PIRSF005357">
    <property type="entry name" value="UCP005357"/>
    <property type="match status" value="1"/>
</dbReference>
<dbReference type="SUPFAM" id="SSF53756">
    <property type="entry name" value="UDP-Glycosyltransferase/glycogen phosphorylase"/>
    <property type="match status" value="1"/>
</dbReference>
<dbReference type="KEGG" id="hakz:J0X25_03485"/>
<organism evidence="1 2">
    <name type="scientific">Haloterrigena alkaliphila</name>
    <dbReference type="NCBI Taxonomy" id="2816475"/>
    <lineage>
        <taxon>Archaea</taxon>
        <taxon>Methanobacteriati</taxon>
        <taxon>Methanobacteriota</taxon>
        <taxon>Stenosarchaea group</taxon>
        <taxon>Halobacteria</taxon>
        <taxon>Halobacteriales</taxon>
        <taxon>Natrialbaceae</taxon>
        <taxon>Haloterrigena</taxon>
    </lineage>
</organism>
<evidence type="ECO:0000313" key="2">
    <source>
        <dbReference type="Proteomes" id="UP000663203"/>
    </source>
</evidence>
<dbReference type="AlphaFoldDB" id="A0A8A2VH66"/>
<dbReference type="EMBL" id="CP071462">
    <property type="protein sequence ID" value="QSX00041.1"/>
    <property type="molecule type" value="Genomic_DNA"/>
</dbReference>
<dbReference type="Proteomes" id="UP000663203">
    <property type="component" value="Chromosome"/>
</dbReference>
<dbReference type="GeneID" id="63186336"/>
<dbReference type="PANTHER" id="PTHR39662:SF1">
    <property type="entry name" value="DUF354 DOMAIN-CONTAINING PROTEIN"/>
    <property type="match status" value="1"/>
</dbReference>
<gene>
    <name evidence="1" type="ORF">J0X25_03485</name>
</gene>
<dbReference type="Pfam" id="PF04007">
    <property type="entry name" value="DUF354"/>
    <property type="match status" value="1"/>
</dbReference>
<keyword evidence="2" id="KW-1185">Reference proteome</keyword>
<name>A0A8A2VH66_9EURY</name>
<reference evidence="1 2" key="1">
    <citation type="submission" date="2021-03" db="EMBL/GenBank/DDBJ databases">
        <title>Haloterrigena longa sp. nov. and Haloterrigena limicola sp. nov., extremely halophilic archaea isolated from a salt lake.</title>
        <authorList>
            <person name="Henglin C."/>
        </authorList>
    </citation>
    <scope>NUCLEOTIDE SEQUENCE [LARGE SCALE GENOMIC DNA]</scope>
    <source>
        <strain evidence="1 2">KZCA68</strain>
    </source>
</reference>
<dbReference type="PANTHER" id="PTHR39662">
    <property type="entry name" value="DUF354 DOMAIN-CONTAINING PROTEIN-RELATED"/>
    <property type="match status" value="1"/>
</dbReference>